<gene>
    <name evidence="3" type="ORF">ASCRUDRAFT_104173</name>
</gene>
<dbReference type="RefSeq" id="XP_020050594.1">
    <property type="nucleotide sequence ID" value="XM_020188586.1"/>
</dbReference>
<keyword evidence="2" id="KW-1133">Transmembrane helix</keyword>
<keyword evidence="2" id="KW-0812">Transmembrane</keyword>
<dbReference type="Proteomes" id="UP000095038">
    <property type="component" value="Unassembled WGS sequence"/>
</dbReference>
<dbReference type="AlphaFoldDB" id="A0A1D2VRT3"/>
<feature type="compositionally biased region" description="Polar residues" evidence="1">
    <location>
        <begin position="1"/>
        <end position="10"/>
    </location>
</feature>
<evidence type="ECO:0000313" key="4">
    <source>
        <dbReference type="Proteomes" id="UP000095038"/>
    </source>
</evidence>
<organism evidence="3 4">
    <name type="scientific">Ascoidea rubescens DSM 1968</name>
    <dbReference type="NCBI Taxonomy" id="1344418"/>
    <lineage>
        <taxon>Eukaryota</taxon>
        <taxon>Fungi</taxon>
        <taxon>Dikarya</taxon>
        <taxon>Ascomycota</taxon>
        <taxon>Saccharomycotina</taxon>
        <taxon>Saccharomycetes</taxon>
        <taxon>Ascoideaceae</taxon>
        <taxon>Ascoidea</taxon>
    </lineage>
</organism>
<keyword evidence="4" id="KW-1185">Reference proteome</keyword>
<dbReference type="InParanoid" id="A0A1D2VRT3"/>
<proteinExistence type="predicted"/>
<evidence type="ECO:0000256" key="1">
    <source>
        <dbReference type="SAM" id="MobiDB-lite"/>
    </source>
</evidence>
<evidence type="ECO:0000256" key="2">
    <source>
        <dbReference type="SAM" id="Phobius"/>
    </source>
</evidence>
<sequence length="83" mass="9088">MASSRSSKTQQTEKKQGSSRSSRSSNVVTAKQLVSEELVFVSDLRKPQILLGGRAMGVGLSCFCCFVASGAYSWWLQTEETSY</sequence>
<keyword evidence="2" id="KW-0472">Membrane</keyword>
<dbReference type="GeneID" id="30962222"/>
<dbReference type="EMBL" id="KV454475">
    <property type="protein sequence ID" value="ODV64287.1"/>
    <property type="molecule type" value="Genomic_DNA"/>
</dbReference>
<accession>A0A1D2VRT3</accession>
<feature type="transmembrane region" description="Helical" evidence="2">
    <location>
        <begin position="55"/>
        <end position="75"/>
    </location>
</feature>
<reference evidence="4" key="1">
    <citation type="submission" date="2016-05" db="EMBL/GenBank/DDBJ databases">
        <title>Comparative genomics of biotechnologically important yeasts.</title>
        <authorList>
            <consortium name="DOE Joint Genome Institute"/>
            <person name="Riley R."/>
            <person name="Haridas S."/>
            <person name="Wolfe K.H."/>
            <person name="Lopes M.R."/>
            <person name="Hittinger C.T."/>
            <person name="Goker M."/>
            <person name="Salamov A."/>
            <person name="Wisecaver J."/>
            <person name="Long T.M."/>
            <person name="Aerts A.L."/>
            <person name="Barry K."/>
            <person name="Choi C."/>
            <person name="Clum A."/>
            <person name="Coughlan A.Y."/>
            <person name="Deshpande S."/>
            <person name="Douglass A.P."/>
            <person name="Hanson S.J."/>
            <person name="Klenk H.-P."/>
            <person name="Labutti K."/>
            <person name="Lapidus A."/>
            <person name="Lindquist E."/>
            <person name="Lipzen A."/>
            <person name="Meier-Kolthoff J.P."/>
            <person name="Ohm R.A."/>
            <person name="Otillar R.P."/>
            <person name="Pangilinan J."/>
            <person name="Peng Y."/>
            <person name="Rokas A."/>
            <person name="Rosa C.A."/>
            <person name="Scheuner C."/>
            <person name="Sibirny A.A."/>
            <person name="Slot J.C."/>
            <person name="Stielow J.B."/>
            <person name="Sun H."/>
            <person name="Kurtzman C.P."/>
            <person name="Blackwell M."/>
            <person name="Grigoriev I.V."/>
            <person name="Jeffries T.W."/>
        </authorList>
    </citation>
    <scope>NUCLEOTIDE SEQUENCE [LARGE SCALE GENOMIC DNA]</scope>
    <source>
        <strain evidence="4">DSM 1968</strain>
    </source>
</reference>
<name>A0A1D2VRT3_9ASCO</name>
<feature type="region of interest" description="Disordered" evidence="1">
    <location>
        <begin position="1"/>
        <end position="28"/>
    </location>
</feature>
<protein>
    <submittedName>
        <fullName evidence="3">Uncharacterized protein</fullName>
    </submittedName>
</protein>
<evidence type="ECO:0000313" key="3">
    <source>
        <dbReference type="EMBL" id="ODV64287.1"/>
    </source>
</evidence>